<evidence type="ECO:0000256" key="4">
    <source>
        <dbReference type="ARBA" id="ARBA00022837"/>
    </source>
</evidence>
<evidence type="ECO:0000313" key="7">
    <source>
        <dbReference type="EMBL" id="CAD7237243.1"/>
    </source>
</evidence>
<evidence type="ECO:0000256" key="6">
    <source>
        <dbReference type="SAM" id="MobiDB-lite"/>
    </source>
</evidence>
<comment type="subcellular location">
    <subcellularLocation>
        <location evidence="1">Cell membrane</location>
        <topology evidence="1">Peripheral membrane protein</topology>
        <orientation evidence="1">Cytoplasmic side</orientation>
    </subcellularLocation>
    <subcellularLocation>
        <location evidence="2">Cytoplasm</location>
    </subcellularLocation>
</comment>
<gene>
    <name evidence="7" type="ORF">CTOB1V02_LOCUS15058</name>
</gene>
<feature type="compositionally biased region" description="Polar residues" evidence="6">
    <location>
        <begin position="42"/>
        <end position="51"/>
    </location>
</feature>
<sequence>PQDRSSGREDLAAMINELEEENQALLAEYDRLRISKSEPRSQEMSPSSSTGEPGRGEDDLLQEARMLREHKGRLEARMRILEDHNKQLETQLKKLRQLLEQQPAPGAGSRTGTLQTRHVTASQLATDGPKANGITGMYASHHQSEASEGPSAQHDPRFDSLRRPSPPPANGEHSNGQRAMADLQDAEQNGANDGELDGRSGGEGRVNVNEILCSAGDLGSAVRTLVTALTDDEGEAPSGHSHKEGGTS</sequence>
<reference evidence="7" key="1">
    <citation type="submission" date="2020-11" db="EMBL/GenBank/DDBJ databases">
        <authorList>
            <person name="Tran Van P."/>
        </authorList>
    </citation>
    <scope>NUCLEOTIDE SEQUENCE</scope>
</reference>
<keyword evidence="5" id="KW-0206">Cytoskeleton</keyword>
<keyword evidence="3" id="KW-0963">Cytoplasm</keyword>
<feature type="region of interest" description="Disordered" evidence="6">
    <location>
        <begin position="29"/>
        <end position="70"/>
    </location>
</feature>
<evidence type="ECO:0000256" key="1">
    <source>
        <dbReference type="ARBA" id="ARBA00004413"/>
    </source>
</evidence>
<dbReference type="GO" id="GO:0099536">
    <property type="term" value="P:synaptic signaling"/>
    <property type="evidence" value="ECO:0007669"/>
    <property type="project" value="TreeGrafter"/>
</dbReference>
<dbReference type="AlphaFoldDB" id="A0A7R8WSB7"/>
<feature type="non-terminal residue" evidence="7">
    <location>
        <position position="1"/>
    </location>
</feature>
<feature type="region of interest" description="Disordered" evidence="6">
    <location>
        <begin position="228"/>
        <end position="248"/>
    </location>
</feature>
<evidence type="ECO:0000256" key="5">
    <source>
        <dbReference type="ARBA" id="ARBA00023212"/>
    </source>
</evidence>
<evidence type="ECO:0000256" key="3">
    <source>
        <dbReference type="ARBA" id="ARBA00022490"/>
    </source>
</evidence>
<dbReference type="GO" id="GO:0005886">
    <property type="term" value="C:plasma membrane"/>
    <property type="evidence" value="ECO:0007669"/>
    <property type="project" value="TreeGrafter"/>
</dbReference>
<dbReference type="PANTHER" id="PTHR12268">
    <property type="entry name" value="E3 UBIQUITIN-PROTEIN LIGASE KCMF1"/>
    <property type="match status" value="1"/>
</dbReference>
<dbReference type="PANTHER" id="PTHR12268:SF14">
    <property type="entry name" value="DYSTROPHIN-1"/>
    <property type="match status" value="1"/>
</dbReference>
<name>A0A7R8WSB7_9CRUS</name>
<feature type="region of interest" description="Disordered" evidence="6">
    <location>
        <begin position="92"/>
        <end position="205"/>
    </location>
</feature>
<accession>A0A7R8WSB7</accession>
<feature type="compositionally biased region" description="Basic and acidic residues" evidence="6">
    <location>
        <begin position="29"/>
        <end position="41"/>
    </location>
</feature>
<keyword evidence="4" id="KW-0106">Calcium</keyword>
<proteinExistence type="predicted"/>
<dbReference type="EMBL" id="OB686101">
    <property type="protein sequence ID" value="CAD7237243.1"/>
    <property type="molecule type" value="Genomic_DNA"/>
</dbReference>
<dbReference type="OrthoDB" id="10057795at2759"/>
<dbReference type="GO" id="GO:0045202">
    <property type="term" value="C:synapse"/>
    <property type="evidence" value="ECO:0007669"/>
    <property type="project" value="GOC"/>
</dbReference>
<dbReference type="InterPro" id="IPR050774">
    <property type="entry name" value="KCMF1/Dystrophin"/>
</dbReference>
<organism evidence="7">
    <name type="scientific">Cyprideis torosa</name>
    <dbReference type="NCBI Taxonomy" id="163714"/>
    <lineage>
        <taxon>Eukaryota</taxon>
        <taxon>Metazoa</taxon>
        <taxon>Ecdysozoa</taxon>
        <taxon>Arthropoda</taxon>
        <taxon>Crustacea</taxon>
        <taxon>Oligostraca</taxon>
        <taxon>Ostracoda</taxon>
        <taxon>Podocopa</taxon>
        <taxon>Podocopida</taxon>
        <taxon>Cytherocopina</taxon>
        <taxon>Cytheroidea</taxon>
        <taxon>Cytherideidae</taxon>
        <taxon>Cyprideis</taxon>
    </lineage>
</organism>
<evidence type="ECO:0000256" key="2">
    <source>
        <dbReference type="ARBA" id="ARBA00004496"/>
    </source>
</evidence>
<protein>
    <submittedName>
        <fullName evidence="7">Uncharacterized protein</fullName>
    </submittedName>
</protein>
<feature type="compositionally biased region" description="Polar residues" evidence="6">
    <location>
        <begin position="110"/>
        <end position="125"/>
    </location>
</feature>